<comment type="caution">
    <text evidence="2">The sequence shown here is derived from an EMBL/GenBank/DDBJ whole genome shotgun (WGS) entry which is preliminary data.</text>
</comment>
<keyword evidence="2" id="KW-0547">Nucleotide-binding</keyword>
<proteinExistence type="predicted"/>
<keyword evidence="2" id="KW-0067">ATP-binding</keyword>
<keyword evidence="3" id="KW-1185">Reference proteome</keyword>
<sequence>MKLTAPIYHLKRKAKALSREHSIPLNAALDRIAKAEGCDSWSLLAARHVAASPAKALYQQLKHGDLLLIGARPGLGKTLMALELAAEAMKAGEHSFIFTLEYNERQVFDRFRALGADPAQYGALFAFDCSDAISADYIIAKLASAAPGTLVVIDYLQLLDLRRASPPLAEQVAALKSFAREKGLILVFVSQISRAYEQRDKSFPTLEDVRLPNPVNLALFDRTSFLNDSGVRFQTNP</sequence>
<evidence type="ECO:0000313" key="3">
    <source>
        <dbReference type="Proteomes" id="UP000311605"/>
    </source>
</evidence>
<name>A0A5C4XPW4_9HYPH</name>
<dbReference type="Pfam" id="PF03796">
    <property type="entry name" value="DnaB_C"/>
    <property type="match status" value="2"/>
</dbReference>
<feature type="domain" description="SF4 helicase" evidence="1">
    <location>
        <begin position="60"/>
        <end position="111"/>
    </location>
</feature>
<dbReference type="PANTHER" id="PTHR30153:SF2">
    <property type="entry name" value="REPLICATIVE DNA HELICASE"/>
    <property type="match status" value="1"/>
</dbReference>
<dbReference type="InterPro" id="IPR007694">
    <property type="entry name" value="DNA_helicase_DnaB-like_C"/>
</dbReference>
<dbReference type="NCBIfam" id="NF004629">
    <property type="entry name" value="PRK05973.1"/>
    <property type="match status" value="1"/>
</dbReference>
<keyword evidence="2" id="KW-0378">Hydrolase</keyword>
<dbReference type="SUPFAM" id="SSF52540">
    <property type="entry name" value="P-loop containing nucleoside triphosphate hydrolases"/>
    <property type="match status" value="1"/>
</dbReference>
<reference evidence="2 3" key="1">
    <citation type="submission" date="2019-06" db="EMBL/GenBank/DDBJ databases">
        <title>The draft genome of Rhizobium smilacinae PTYR-5.</title>
        <authorList>
            <person name="Liu L."/>
            <person name="Li L."/>
            <person name="Zhang X."/>
        </authorList>
    </citation>
    <scope>NUCLEOTIDE SEQUENCE [LARGE SCALE GENOMIC DNA]</scope>
    <source>
        <strain evidence="2 3">PTYR-5</strain>
    </source>
</reference>
<gene>
    <name evidence="2" type="ORF">FHP24_05010</name>
</gene>
<protein>
    <submittedName>
        <fullName evidence="2">DNA helicase</fullName>
    </submittedName>
</protein>
<dbReference type="RefSeq" id="WP_139673689.1">
    <property type="nucleotide sequence ID" value="NZ_VDMN01000001.1"/>
</dbReference>
<dbReference type="OrthoDB" id="7357206at2"/>
<dbReference type="PANTHER" id="PTHR30153">
    <property type="entry name" value="REPLICATIVE DNA HELICASE DNAB"/>
    <property type="match status" value="1"/>
</dbReference>
<dbReference type="Gene3D" id="3.40.50.300">
    <property type="entry name" value="P-loop containing nucleotide triphosphate hydrolases"/>
    <property type="match status" value="1"/>
</dbReference>
<organism evidence="2 3">
    <name type="scientific">Aliirhizobium smilacinae</name>
    <dbReference type="NCBI Taxonomy" id="1395944"/>
    <lineage>
        <taxon>Bacteria</taxon>
        <taxon>Pseudomonadati</taxon>
        <taxon>Pseudomonadota</taxon>
        <taxon>Alphaproteobacteria</taxon>
        <taxon>Hyphomicrobiales</taxon>
        <taxon>Rhizobiaceae</taxon>
        <taxon>Aliirhizobium</taxon>
    </lineage>
</organism>
<dbReference type="GO" id="GO:0005829">
    <property type="term" value="C:cytosol"/>
    <property type="evidence" value="ECO:0007669"/>
    <property type="project" value="TreeGrafter"/>
</dbReference>
<evidence type="ECO:0000313" key="2">
    <source>
        <dbReference type="EMBL" id="TNM65616.1"/>
    </source>
</evidence>
<dbReference type="InterPro" id="IPR027417">
    <property type="entry name" value="P-loop_NTPase"/>
</dbReference>
<feature type="domain" description="SF4 helicase" evidence="1">
    <location>
        <begin position="142"/>
        <end position="210"/>
    </location>
</feature>
<dbReference type="GO" id="GO:0003678">
    <property type="term" value="F:DNA helicase activity"/>
    <property type="evidence" value="ECO:0007669"/>
    <property type="project" value="InterPro"/>
</dbReference>
<keyword evidence="2" id="KW-0347">Helicase</keyword>
<dbReference type="GO" id="GO:0006260">
    <property type="term" value="P:DNA replication"/>
    <property type="evidence" value="ECO:0007669"/>
    <property type="project" value="InterPro"/>
</dbReference>
<accession>A0A5C4XPW4</accession>
<dbReference type="EMBL" id="VDMN01000001">
    <property type="protein sequence ID" value="TNM65616.1"/>
    <property type="molecule type" value="Genomic_DNA"/>
</dbReference>
<dbReference type="AlphaFoldDB" id="A0A5C4XPW4"/>
<evidence type="ECO:0000259" key="1">
    <source>
        <dbReference type="Pfam" id="PF03796"/>
    </source>
</evidence>
<dbReference type="GO" id="GO:0005524">
    <property type="term" value="F:ATP binding"/>
    <property type="evidence" value="ECO:0007669"/>
    <property type="project" value="InterPro"/>
</dbReference>
<dbReference type="Proteomes" id="UP000311605">
    <property type="component" value="Unassembled WGS sequence"/>
</dbReference>